<dbReference type="RefSeq" id="WP_183900701.1">
    <property type="nucleotide sequence ID" value="NZ_JACIDW010000008.1"/>
</dbReference>
<accession>A0A7W6GBT0</accession>
<name>A0A7W6GBT0_9HYPH</name>
<comment type="caution">
    <text evidence="1">The sequence shown here is derived from an EMBL/GenBank/DDBJ whole genome shotgun (WGS) entry which is preliminary data.</text>
</comment>
<sequence length="98" mass="11329">MNKIVRDHYPVANLPEDLREGFADDATVRVVVEVDGKTSLDRNLYPGLSESQDEPRKPMTAAELIERIREYQRHHPEGVTTEEAVARIRALRDEWDDE</sequence>
<proteinExistence type="predicted"/>
<dbReference type="AlphaFoldDB" id="A0A7W6GBT0"/>
<evidence type="ECO:0000313" key="1">
    <source>
        <dbReference type="EMBL" id="MBB3965109.1"/>
    </source>
</evidence>
<keyword evidence="2" id="KW-1185">Reference proteome</keyword>
<dbReference type="EMBL" id="JACIDW010000008">
    <property type="protein sequence ID" value="MBB3965109.1"/>
    <property type="molecule type" value="Genomic_DNA"/>
</dbReference>
<reference evidence="1 2" key="1">
    <citation type="submission" date="2020-08" db="EMBL/GenBank/DDBJ databases">
        <title>Genomic Encyclopedia of Type Strains, Phase IV (KMG-IV): sequencing the most valuable type-strain genomes for metagenomic binning, comparative biology and taxonomic classification.</title>
        <authorList>
            <person name="Goeker M."/>
        </authorList>
    </citation>
    <scope>NUCLEOTIDE SEQUENCE [LARGE SCALE GENOMIC DNA]</scope>
    <source>
        <strain evidence="1 2">DSM 26575</strain>
    </source>
</reference>
<evidence type="ECO:0000313" key="2">
    <source>
        <dbReference type="Proteomes" id="UP000582090"/>
    </source>
</evidence>
<gene>
    <name evidence="1" type="ORF">GGQ67_002777</name>
</gene>
<organism evidence="1 2">
    <name type="scientific">Rhizobium metallidurans</name>
    <dbReference type="NCBI Taxonomy" id="1265931"/>
    <lineage>
        <taxon>Bacteria</taxon>
        <taxon>Pseudomonadati</taxon>
        <taxon>Pseudomonadota</taxon>
        <taxon>Alphaproteobacteria</taxon>
        <taxon>Hyphomicrobiales</taxon>
        <taxon>Rhizobiaceae</taxon>
        <taxon>Rhizobium/Agrobacterium group</taxon>
        <taxon>Rhizobium</taxon>
    </lineage>
</organism>
<dbReference type="Proteomes" id="UP000582090">
    <property type="component" value="Unassembled WGS sequence"/>
</dbReference>
<protein>
    <submittedName>
        <fullName evidence="1">Uncharacterized protein</fullName>
    </submittedName>
</protein>